<dbReference type="Proteomes" id="UP000002357">
    <property type="component" value="Chromosome"/>
</dbReference>
<evidence type="ECO:0000313" key="1">
    <source>
        <dbReference type="EMBL" id="EFG08436.1"/>
    </source>
</evidence>
<protein>
    <submittedName>
        <fullName evidence="1">Uncharacterized protein</fullName>
    </submittedName>
</protein>
<dbReference type="RefSeq" id="WP_003961357.1">
    <property type="nucleotide sequence ID" value="NZ_CM000913.1"/>
</dbReference>
<dbReference type="GeneID" id="93730118"/>
<reference evidence="1 2" key="1">
    <citation type="journal article" date="2010" name="Genome Biol. Evol.">
        <title>The sequence of a 1.8-mb bacterial linear plasmid reveals a rich evolutionary reservoir of secondary metabolic pathways.</title>
        <authorList>
            <person name="Medema M.H."/>
            <person name="Trefzer A."/>
            <person name="Kovalchuk A."/>
            <person name="van den Berg M."/>
            <person name="Mueller U."/>
            <person name="Heijne W."/>
            <person name="Wu L."/>
            <person name="Alam M.T."/>
            <person name="Ronning C.M."/>
            <person name="Nierman W.C."/>
            <person name="Bovenberg R.A.L."/>
            <person name="Breitling R."/>
            <person name="Takano E."/>
        </authorList>
    </citation>
    <scope>NUCLEOTIDE SEQUENCE [LARGE SCALE GENOMIC DNA]</scope>
    <source>
        <strain evidence="2">ATCC 27064 / DSM 738 / JCM 4710 / NBRC 13307 / NCIMB 12785 / NRRL 3585 / VKM Ac-602</strain>
    </source>
</reference>
<organism evidence="1 2">
    <name type="scientific">Streptomyces clavuligerus</name>
    <dbReference type="NCBI Taxonomy" id="1901"/>
    <lineage>
        <taxon>Bacteria</taxon>
        <taxon>Bacillati</taxon>
        <taxon>Actinomycetota</taxon>
        <taxon>Actinomycetes</taxon>
        <taxon>Kitasatosporales</taxon>
        <taxon>Streptomycetaceae</taxon>
        <taxon>Streptomyces</taxon>
    </lineage>
</organism>
<dbReference type="KEGG" id="sclf:BB341_11820"/>
<sequence length="149" mass="15701">MPFPTPPGPGGGSAPAARYVCGAPVTLPLQLITLALEITPRLPGHPLEVATDLRCALERHTGGPHFDLVREPGRPDSGAVWTLWEEGSRPECVCLLPDCPVDNGEPGGANEACALYEGHPGVHSYHCADPETGGCHPYVYAYESGHAPM</sequence>
<gene>
    <name evidence="1" type="ORF">SCLAV_3365</name>
</gene>
<dbReference type="OrthoDB" id="5185674at2"/>
<dbReference type="eggNOG" id="ENOG5030J50">
    <property type="taxonomic scope" value="Bacteria"/>
</dbReference>
<dbReference type="AlphaFoldDB" id="E2Q017"/>
<dbReference type="EMBL" id="CM000913">
    <property type="protein sequence ID" value="EFG08436.1"/>
    <property type="molecule type" value="Genomic_DNA"/>
</dbReference>
<keyword evidence="2" id="KW-1185">Reference proteome</keyword>
<evidence type="ECO:0000313" key="2">
    <source>
        <dbReference type="Proteomes" id="UP000002357"/>
    </source>
</evidence>
<accession>E2Q017</accession>
<name>E2Q017_STRCL</name>
<proteinExistence type="predicted"/>